<dbReference type="PANTHER" id="PTHR11502">
    <property type="entry name" value="40S RIBOSOMAL PROTEIN S6"/>
    <property type="match status" value="1"/>
</dbReference>
<protein>
    <recommendedName>
        <fullName evidence="4">40S ribosomal protein S6</fullName>
    </recommendedName>
</protein>
<dbReference type="InterPro" id="IPR014401">
    <property type="entry name" value="Ribosomal_eS6-like"/>
</dbReference>
<keyword evidence="2 4" id="KW-0689">Ribosomal protein</keyword>
<keyword evidence="6" id="KW-1185">Reference proteome</keyword>
<evidence type="ECO:0000256" key="1">
    <source>
        <dbReference type="ARBA" id="ARBA00009312"/>
    </source>
</evidence>
<keyword evidence="3 4" id="KW-0687">Ribonucleoprotein</keyword>
<dbReference type="Gene3D" id="1.20.5.2650">
    <property type="match status" value="1"/>
</dbReference>
<proteinExistence type="inferred from homology"/>
<accession>A0ABY6S6Y1</accession>
<dbReference type="PROSITE" id="PS00578">
    <property type="entry name" value="RIBOSOMAL_S6E"/>
    <property type="match status" value="1"/>
</dbReference>
<dbReference type="Pfam" id="PF01092">
    <property type="entry name" value="Ribosomal_S6e"/>
    <property type="match status" value="1"/>
</dbReference>
<dbReference type="InterPro" id="IPR018282">
    <property type="entry name" value="Ribosomal_eS6_CS"/>
</dbReference>
<evidence type="ECO:0000256" key="4">
    <source>
        <dbReference type="PIRNR" id="PIRNR002129"/>
    </source>
</evidence>
<dbReference type="PIRSF" id="PIRSF002129">
    <property type="entry name" value="Ribosom_S6_euk"/>
    <property type="match status" value="1"/>
</dbReference>
<gene>
    <name evidence="5" type="ORF">PODCO_307630</name>
</gene>
<sequence>MKLNISYPANGSQKLIDIEDERKLRPFLEKRMGVEVPADSLGDEWKGYIFRITGGNDKQGFPMKQGVIAPTRVRLLLSDGHSCYRPRRTGERKRKSVRGCIVGADLSVLAVAIVKQGEQEIPGLTDTVHPKRLGPKRATKIRRFFGLSKDDDVRKYVIRREVTPKGEGKKTYTKAPRIQRLVTPQRLQHKRHRIALKRRQAEKVKDEANEYAAILAKRVTEAKAAKVDARKRRASSMRK</sequence>
<dbReference type="EMBL" id="LR026966">
    <property type="protein sequence ID" value="VBB77773.1"/>
    <property type="molecule type" value="Genomic_DNA"/>
</dbReference>
<evidence type="ECO:0000256" key="2">
    <source>
        <dbReference type="ARBA" id="ARBA00022980"/>
    </source>
</evidence>
<comment type="similarity">
    <text evidence="1 4">Belongs to the eukaryotic ribosomal protein eS6 family.</text>
</comment>
<dbReference type="SMART" id="SM01405">
    <property type="entry name" value="Ribosomal_S6e"/>
    <property type="match status" value="1"/>
</dbReference>
<dbReference type="InterPro" id="IPR001377">
    <property type="entry name" value="Ribosomal_eS6"/>
</dbReference>
<dbReference type="GO" id="GO:0005840">
    <property type="term" value="C:ribosome"/>
    <property type="evidence" value="ECO:0007669"/>
    <property type="project" value="UniProtKB-KW"/>
</dbReference>
<name>A0ABY6S6Y1_PODCO</name>
<organism evidence="5 6">
    <name type="scientific">Podospora comata</name>
    <dbReference type="NCBI Taxonomy" id="48703"/>
    <lineage>
        <taxon>Eukaryota</taxon>
        <taxon>Fungi</taxon>
        <taxon>Dikarya</taxon>
        <taxon>Ascomycota</taxon>
        <taxon>Pezizomycotina</taxon>
        <taxon>Sordariomycetes</taxon>
        <taxon>Sordariomycetidae</taxon>
        <taxon>Sordariales</taxon>
        <taxon>Podosporaceae</taxon>
        <taxon>Podospora</taxon>
    </lineage>
</organism>
<evidence type="ECO:0000313" key="6">
    <source>
        <dbReference type="Proteomes" id="UP000280685"/>
    </source>
</evidence>
<evidence type="ECO:0000256" key="3">
    <source>
        <dbReference type="ARBA" id="ARBA00023274"/>
    </source>
</evidence>
<dbReference type="Proteomes" id="UP000280685">
    <property type="component" value="Chromosome 3"/>
</dbReference>
<reference evidence="5" key="1">
    <citation type="submission" date="2018-02" db="EMBL/GenBank/DDBJ databases">
        <authorList>
            <person name="Silar P."/>
        </authorList>
    </citation>
    <scope>NUCLEOTIDE SEQUENCE [LARGE SCALE GENOMIC DNA]</scope>
    <source>
        <strain evidence="5">T</strain>
    </source>
</reference>
<evidence type="ECO:0000313" key="5">
    <source>
        <dbReference type="EMBL" id="VBB77773.1"/>
    </source>
</evidence>